<dbReference type="RefSeq" id="WP_207575751.1">
    <property type="nucleotide sequence ID" value="NZ_JAFNME010000025.1"/>
</dbReference>
<evidence type="ECO:0000256" key="5">
    <source>
        <dbReference type="ARBA" id="ARBA00093797"/>
    </source>
</evidence>
<reference evidence="6" key="1">
    <citation type="submission" date="2021-03" db="EMBL/GenBank/DDBJ databases">
        <title>Comamonas denitrificans.</title>
        <authorList>
            <person name="Finster K."/>
        </authorList>
    </citation>
    <scope>NUCLEOTIDE SEQUENCE</scope>
    <source>
        <strain evidence="6">MM2021_4</strain>
    </source>
</reference>
<evidence type="ECO:0000313" key="7">
    <source>
        <dbReference type="Proteomes" id="UP000664731"/>
    </source>
</evidence>
<dbReference type="EMBL" id="JAFNME010000025">
    <property type="protein sequence ID" value="MBO1250352.1"/>
    <property type="molecule type" value="Genomic_DNA"/>
</dbReference>
<proteinExistence type="predicted"/>
<dbReference type="Pfam" id="PF05400">
    <property type="entry name" value="FliT"/>
    <property type="match status" value="1"/>
</dbReference>
<keyword evidence="6" id="KW-0282">Flagellum</keyword>
<keyword evidence="7" id="KW-1185">Reference proteome</keyword>
<gene>
    <name evidence="6" type="ORF">J1777_11045</name>
</gene>
<dbReference type="Gene3D" id="1.20.58.380">
    <property type="entry name" value="Flagellar protein flit"/>
    <property type="match status" value="1"/>
</dbReference>
<dbReference type="GO" id="GO:0044781">
    <property type="term" value="P:bacterial-type flagellum organization"/>
    <property type="evidence" value="ECO:0007669"/>
    <property type="project" value="UniProtKB-KW"/>
</dbReference>
<protein>
    <recommendedName>
        <fullName evidence="5">Flagellar protein FliT</fullName>
    </recommendedName>
</protein>
<dbReference type="Proteomes" id="UP000664731">
    <property type="component" value="Unassembled WGS sequence"/>
</dbReference>
<comment type="subcellular location">
    <subcellularLocation>
        <location evidence="1">Cytoplasm</location>
        <location evidence="1">Cytosol</location>
    </subcellularLocation>
</comment>
<keyword evidence="3" id="KW-1005">Bacterial flagellum biogenesis</keyword>
<evidence type="ECO:0000256" key="1">
    <source>
        <dbReference type="ARBA" id="ARBA00004514"/>
    </source>
</evidence>
<keyword evidence="6" id="KW-0966">Cell projection</keyword>
<name>A0A939KC85_9BURK</name>
<evidence type="ECO:0000256" key="3">
    <source>
        <dbReference type="ARBA" id="ARBA00022795"/>
    </source>
</evidence>
<sequence length="98" mass="10927">MELLDFYKAIETKSTDMLQAAMSSNWQAVADCEKACAVLIGELRAQAEAQTLSAQERKEKTRIMQRILRNDAQIRLLAEPWLATLEYMGTAPAGSALH</sequence>
<comment type="caution">
    <text evidence="6">The sequence shown here is derived from an EMBL/GenBank/DDBJ whole genome shotgun (WGS) entry which is preliminary data.</text>
</comment>
<dbReference type="InterPro" id="IPR008622">
    <property type="entry name" value="FliT"/>
</dbReference>
<dbReference type="AlphaFoldDB" id="A0A939KC85"/>
<evidence type="ECO:0000256" key="2">
    <source>
        <dbReference type="ARBA" id="ARBA00022490"/>
    </source>
</evidence>
<accession>A0A939KC85</accession>
<organism evidence="6 7">
    <name type="scientific">Comamonas denitrificans</name>
    <dbReference type="NCBI Taxonomy" id="117506"/>
    <lineage>
        <taxon>Bacteria</taxon>
        <taxon>Pseudomonadati</taxon>
        <taxon>Pseudomonadota</taxon>
        <taxon>Betaproteobacteria</taxon>
        <taxon>Burkholderiales</taxon>
        <taxon>Comamonadaceae</taxon>
        <taxon>Comamonas</taxon>
    </lineage>
</organism>
<evidence type="ECO:0000256" key="4">
    <source>
        <dbReference type="ARBA" id="ARBA00023186"/>
    </source>
</evidence>
<keyword evidence="2" id="KW-0963">Cytoplasm</keyword>
<keyword evidence="4" id="KW-0143">Chaperone</keyword>
<evidence type="ECO:0000313" key="6">
    <source>
        <dbReference type="EMBL" id="MBO1250352.1"/>
    </source>
</evidence>
<keyword evidence="6" id="KW-0969">Cilium</keyword>